<evidence type="ECO:0000313" key="2">
    <source>
        <dbReference type="EMBL" id="KAF2444856.1"/>
    </source>
</evidence>
<dbReference type="AlphaFoldDB" id="A0A9P4PIM2"/>
<sequence>MVSATRSSQRNTAHDPDEHRGPVPHTKPWFLSSVPYLKESLHIKGHREHPLPRSIPLNISLHRANLVLTEVGITGQQYSISAVVEVYAARSRGHESARGFRRLELNWAKAPRAGSGYLGRKRPPWALRKAVERVQILPSYTSAIDKLYVVQAALGGFGQKTPRAGALIVRYTISALTL</sequence>
<dbReference type="Proteomes" id="UP000799764">
    <property type="component" value="Unassembled WGS sequence"/>
</dbReference>
<evidence type="ECO:0000256" key="1">
    <source>
        <dbReference type="SAM" id="MobiDB-lite"/>
    </source>
</evidence>
<proteinExistence type="predicted"/>
<accession>A0A9P4PIM2</accession>
<protein>
    <submittedName>
        <fullName evidence="2">Uncharacterized protein</fullName>
    </submittedName>
</protein>
<feature type="region of interest" description="Disordered" evidence="1">
    <location>
        <begin position="1"/>
        <end position="25"/>
    </location>
</feature>
<feature type="compositionally biased region" description="Basic and acidic residues" evidence="1">
    <location>
        <begin position="12"/>
        <end position="21"/>
    </location>
</feature>
<name>A0A9P4PIM2_9PLEO</name>
<comment type="caution">
    <text evidence="2">The sequence shown here is derived from an EMBL/GenBank/DDBJ whole genome shotgun (WGS) entry which is preliminary data.</text>
</comment>
<dbReference type="EMBL" id="MU001500">
    <property type="protein sequence ID" value="KAF2444856.1"/>
    <property type="molecule type" value="Genomic_DNA"/>
</dbReference>
<feature type="compositionally biased region" description="Polar residues" evidence="1">
    <location>
        <begin position="1"/>
        <end position="11"/>
    </location>
</feature>
<organism evidence="2 3">
    <name type="scientific">Karstenula rhodostoma CBS 690.94</name>
    <dbReference type="NCBI Taxonomy" id="1392251"/>
    <lineage>
        <taxon>Eukaryota</taxon>
        <taxon>Fungi</taxon>
        <taxon>Dikarya</taxon>
        <taxon>Ascomycota</taxon>
        <taxon>Pezizomycotina</taxon>
        <taxon>Dothideomycetes</taxon>
        <taxon>Pleosporomycetidae</taxon>
        <taxon>Pleosporales</taxon>
        <taxon>Massarineae</taxon>
        <taxon>Didymosphaeriaceae</taxon>
        <taxon>Karstenula</taxon>
    </lineage>
</organism>
<gene>
    <name evidence="2" type="ORF">P171DRAFT_513945</name>
</gene>
<reference evidence="2" key="1">
    <citation type="journal article" date="2020" name="Stud. Mycol.">
        <title>101 Dothideomycetes genomes: a test case for predicting lifestyles and emergence of pathogens.</title>
        <authorList>
            <person name="Haridas S."/>
            <person name="Albert R."/>
            <person name="Binder M."/>
            <person name="Bloem J."/>
            <person name="Labutti K."/>
            <person name="Salamov A."/>
            <person name="Andreopoulos B."/>
            <person name="Baker S."/>
            <person name="Barry K."/>
            <person name="Bills G."/>
            <person name="Bluhm B."/>
            <person name="Cannon C."/>
            <person name="Castanera R."/>
            <person name="Culley D."/>
            <person name="Daum C."/>
            <person name="Ezra D."/>
            <person name="Gonzalez J."/>
            <person name="Henrissat B."/>
            <person name="Kuo A."/>
            <person name="Liang C."/>
            <person name="Lipzen A."/>
            <person name="Lutzoni F."/>
            <person name="Magnuson J."/>
            <person name="Mondo S."/>
            <person name="Nolan M."/>
            <person name="Ohm R."/>
            <person name="Pangilinan J."/>
            <person name="Park H.-J."/>
            <person name="Ramirez L."/>
            <person name="Alfaro M."/>
            <person name="Sun H."/>
            <person name="Tritt A."/>
            <person name="Yoshinaga Y."/>
            <person name="Zwiers L.-H."/>
            <person name="Turgeon B."/>
            <person name="Goodwin S."/>
            <person name="Spatafora J."/>
            <person name="Crous P."/>
            <person name="Grigoriev I."/>
        </authorList>
    </citation>
    <scope>NUCLEOTIDE SEQUENCE</scope>
    <source>
        <strain evidence="2">CBS 690.94</strain>
    </source>
</reference>
<keyword evidence="3" id="KW-1185">Reference proteome</keyword>
<evidence type="ECO:0000313" key="3">
    <source>
        <dbReference type="Proteomes" id="UP000799764"/>
    </source>
</evidence>